<evidence type="ECO:0000256" key="3">
    <source>
        <dbReference type="ARBA" id="ARBA00022630"/>
    </source>
</evidence>
<comment type="cofactor">
    <cofactor evidence="1">
        <name>FAD</name>
        <dbReference type="ChEBI" id="CHEBI:57692"/>
    </cofactor>
</comment>
<dbReference type="InterPro" id="IPR002938">
    <property type="entry name" value="FAD-bd"/>
</dbReference>
<name>A0ABR3YRD5_9PEZI</name>
<keyword evidence="8" id="KW-1185">Reference proteome</keyword>
<dbReference type="PANTHER" id="PTHR47356:SF2">
    <property type="entry name" value="FAD-BINDING DOMAIN-CONTAINING PROTEIN-RELATED"/>
    <property type="match status" value="1"/>
</dbReference>
<dbReference type="Pfam" id="PF01494">
    <property type="entry name" value="FAD_binding_3"/>
    <property type="match status" value="1"/>
</dbReference>
<evidence type="ECO:0000256" key="2">
    <source>
        <dbReference type="ARBA" id="ARBA00007992"/>
    </source>
</evidence>
<comment type="similarity">
    <text evidence="2">Belongs to the paxM FAD-dependent monooxygenase family.</text>
</comment>
<evidence type="ECO:0000313" key="7">
    <source>
        <dbReference type="EMBL" id="KAL1890881.1"/>
    </source>
</evidence>
<comment type="caution">
    <text evidence="7">The sequence shown here is derived from an EMBL/GenBank/DDBJ whole genome shotgun (WGS) entry which is preliminary data.</text>
</comment>
<dbReference type="Gene3D" id="3.50.50.60">
    <property type="entry name" value="FAD/NAD(P)-binding domain"/>
    <property type="match status" value="1"/>
</dbReference>
<evidence type="ECO:0000313" key="8">
    <source>
        <dbReference type="Proteomes" id="UP001583186"/>
    </source>
</evidence>
<evidence type="ECO:0000256" key="1">
    <source>
        <dbReference type="ARBA" id="ARBA00001974"/>
    </source>
</evidence>
<keyword evidence="3" id="KW-0285">Flavoprotein</keyword>
<proteinExistence type="inferred from homology"/>
<evidence type="ECO:0000256" key="5">
    <source>
        <dbReference type="ARBA" id="ARBA00023002"/>
    </source>
</evidence>
<dbReference type="EMBL" id="JAWCUI010000058">
    <property type="protein sequence ID" value="KAL1890881.1"/>
    <property type="molecule type" value="Genomic_DNA"/>
</dbReference>
<protein>
    <recommendedName>
        <fullName evidence="6">FAD-binding domain-containing protein</fullName>
    </recommendedName>
</protein>
<keyword evidence="5" id="KW-0560">Oxidoreductase</keyword>
<feature type="domain" description="FAD-binding" evidence="6">
    <location>
        <begin position="11"/>
        <end position="84"/>
    </location>
</feature>
<dbReference type="SUPFAM" id="SSF51905">
    <property type="entry name" value="FAD/NAD(P)-binding domain"/>
    <property type="match status" value="1"/>
</dbReference>
<organism evidence="7 8">
    <name type="scientific">Sporothrix stenoceras</name>
    <dbReference type="NCBI Taxonomy" id="5173"/>
    <lineage>
        <taxon>Eukaryota</taxon>
        <taxon>Fungi</taxon>
        <taxon>Dikarya</taxon>
        <taxon>Ascomycota</taxon>
        <taxon>Pezizomycotina</taxon>
        <taxon>Sordariomycetes</taxon>
        <taxon>Sordariomycetidae</taxon>
        <taxon>Ophiostomatales</taxon>
        <taxon>Ophiostomataceae</taxon>
        <taxon>Sporothrix</taxon>
    </lineage>
</organism>
<reference evidence="7 8" key="1">
    <citation type="journal article" date="2024" name="IMA Fungus">
        <title>IMA Genome - F19 : A genome assembly and annotation guide to empower mycologists, including annotated draft genome sequences of Ceratocystis pirilliformis, Diaporthe australafricana, Fusarium ophioides, Paecilomyces lecythidis, and Sporothrix stenoceras.</title>
        <authorList>
            <person name="Aylward J."/>
            <person name="Wilson A.M."/>
            <person name="Visagie C.M."/>
            <person name="Spraker J."/>
            <person name="Barnes I."/>
            <person name="Buitendag C."/>
            <person name="Ceriani C."/>
            <person name="Del Mar Angel L."/>
            <person name="du Plessis D."/>
            <person name="Fuchs T."/>
            <person name="Gasser K."/>
            <person name="Kramer D."/>
            <person name="Li W."/>
            <person name="Munsamy K."/>
            <person name="Piso A."/>
            <person name="Price J.L."/>
            <person name="Sonnekus B."/>
            <person name="Thomas C."/>
            <person name="van der Nest A."/>
            <person name="van Dijk A."/>
            <person name="van Heerden A."/>
            <person name="van Vuuren N."/>
            <person name="Yilmaz N."/>
            <person name="Duong T.A."/>
            <person name="van der Merwe N.A."/>
            <person name="Wingfield M.J."/>
            <person name="Wingfield B.D."/>
        </authorList>
    </citation>
    <scope>NUCLEOTIDE SEQUENCE [LARGE SCALE GENOMIC DNA]</scope>
    <source>
        <strain evidence="7 8">CMW 5346</strain>
    </source>
</reference>
<keyword evidence="4" id="KW-0274">FAD</keyword>
<dbReference type="InterPro" id="IPR050562">
    <property type="entry name" value="FAD_mOase_fung"/>
</dbReference>
<dbReference type="InterPro" id="IPR036188">
    <property type="entry name" value="FAD/NAD-bd_sf"/>
</dbReference>
<evidence type="ECO:0000256" key="4">
    <source>
        <dbReference type="ARBA" id="ARBA00022827"/>
    </source>
</evidence>
<sequence length="140" mass="15646">MSETESAKFRAVIVGGGPVGLCLAHAFTLANIDYVLLEKRDTPVEPSGFSVTLWSHTVRILDQLGLLQEGNAIAHQLTVKHNIWADGSEISQSRLYDKIKEDVKYLVATFNDPILAPFNAYIRSCADEYMQEQNDAVYRD</sequence>
<evidence type="ECO:0000259" key="6">
    <source>
        <dbReference type="Pfam" id="PF01494"/>
    </source>
</evidence>
<dbReference type="PANTHER" id="PTHR47356">
    <property type="entry name" value="FAD-DEPENDENT MONOOXYGENASE ASQG-RELATED"/>
    <property type="match status" value="1"/>
</dbReference>
<accession>A0ABR3YRD5</accession>
<gene>
    <name evidence="7" type="ORF">Sste5346_008022</name>
</gene>
<dbReference type="Proteomes" id="UP001583186">
    <property type="component" value="Unassembled WGS sequence"/>
</dbReference>